<feature type="binding site" evidence="5">
    <location>
        <position position="102"/>
    </location>
    <ligand>
        <name>Mg(2+)</name>
        <dbReference type="ChEBI" id="CHEBI:18420"/>
    </ligand>
</feature>
<dbReference type="InterPro" id="IPR022907">
    <property type="entry name" value="VapC_family"/>
</dbReference>
<evidence type="ECO:0000256" key="1">
    <source>
        <dbReference type="ARBA" id="ARBA00022649"/>
    </source>
</evidence>
<dbReference type="InterPro" id="IPR029060">
    <property type="entry name" value="PIN-like_dom_sf"/>
</dbReference>
<gene>
    <name evidence="5" type="primary">vapC</name>
    <name evidence="7" type="ORF">F0L46_09265</name>
</gene>
<keyword evidence="2 5" id="KW-0540">Nuclease</keyword>
<evidence type="ECO:0000256" key="3">
    <source>
        <dbReference type="ARBA" id="ARBA00022723"/>
    </source>
</evidence>
<reference evidence="7 8" key="1">
    <citation type="submission" date="2019-09" db="EMBL/GenBank/DDBJ databases">
        <title>Salinarimonas rosea gen. nov., sp. nov., a new member of the a-2 subgroup of the Proteobacteria.</title>
        <authorList>
            <person name="Liu J."/>
        </authorList>
    </citation>
    <scope>NUCLEOTIDE SEQUENCE [LARGE SCALE GENOMIC DNA]</scope>
    <source>
        <strain evidence="7 8">BN140002</strain>
    </source>
</reference>
<accession>A0A5B2VE04</accession>
<dbReference type="EC" id="3.1.-.-" evidence="5"/>
<reference evidence="7 8" key="2">
    <citation type="submission" date="2019-09" db="EMBL/GenBank/DDBJ databases">
        <authorList>
            <person name="Jin C."/>
        </authorList>
    </citation>
    <scope>NUCLEOTIDE SEQUENCE [LARGE SCALE GENOMIC DNA]</scope>
    <source>
        <strain evidence="7 8">BN140002</strain>
    </source>
</reference>
<comment type="similarity">
    <text evidence="5">Belongs to the PINc/VapC protein family.</text>
</comment>
<evidence type="ECO:0000259" key="6">
    <source>
        <dbReference type="Pfam" id="PF01850"/>
    </source>
</evidence>
<dbReference type="GO" id="GO:0016787">
    <property type="term" value="F:hydrolase activity"/>
    <property type="evidence" value="ECO:0007669"/>
    <property type="project" value="UniProtKB-KW"/>
</dbReference>
<dbReference type="Gene3D" id="3.40.50.1010">
    <property type="entry name" value="5'-nuclease"/>
    <property type="match status" value="1"/>
</dbReference>
<dbReference type="SUPFAM" id="SSF88723">
    <property type="entry name" value="PIN domain-like"/>
    <property type="match status" value="1"/>
</dbReference>
<dbReference type="InterPro" id="IPR002716">
    <property type="entry name" value="PIN_dom"/>
</dbReference>
<evidence type="ECO:0000256" key="5">
    <source>
        <dbReference type="HAMAP-Rule" id="MF_00265"/>
    </source>
</evidence>
<name>A0A5B2VE04_9HYPH</name>
<keyword evidence="8" id="KW-1185">Reference proteome</keyword>
<feature type="binding site" evidence="5">
    <location>
        <position position="8"/>
    </location>
    <ligand>
        <name>Mg(2+)</name>
        <dbReference type="ChEBI" id="CHEBI:18420"/>
    </ligand>
</feature>
<dbReference type="CDD" id="cd18692">
    <property type="entry name" value="PIN_VapC-like"/>
    <property type="match status" value="1"/>
</dbReference>
<dbReference type="GO" id="GO:0090729">
    <property type="term" value="F:toxin activity"/>
    <property type="evidence" value="ECO:0007669"/>
    <property type="project" value="UniProtKB-KW"/>
</dbReference>
<dbReference type="GO" id="GO:0004540">
    <property type="term" value="F:RNA nuclease activity"/>
    <property type="evidence" value="ECO:0007669"/>
    <property type="project" value="InterPro"/>
</dbReference>
<comment type="cofactor">
    <cofactor evidence="5">
        <name>Mg(2+)</name>
        <dbReference type="ChEBI" id="CHEBI:18420"/>
    </cofactor>
</comment>
<evidence type="ECO:0000256" key="4">
    <source>
        <dbReference type="ARBA" id="ARBA00022801"/>
    </source>
</evidence>
<dbReference type="GO" id="GO:0000287">
    <property type="term" value="F:magnesium ion binding"/>
    <property type="evidence" value="ECO:0007669"/>
    <property type="project" value="UniProtKB-UniRule"/>
</dbReference>
<dbReference type="AlphaFoldDB" id="A0A5B2VE04"/>
<feature type="domain" description="PIN" evidence="6">
    <location>
        <begin position="5"/>
        <end position="121"/>
    </location>
</feature>
<keyword evidence="5" id="KW-0460">Magnesium</keyword>
<dbReference type="Pfam" id="PF01850">
    <property type="entry name" value="PIN"/>
    <property type="match status" value="1"/>
</dbReference>
<keyword evidence="5" id="KW-0800">Toxin</keyword>
<dbReference type="OrthoDB" id="163436at2"/>
<dbReference type="RefSeq" id="WP_149816872.1">
    <property type="nucleotide sequence ID" value="NZ_VUOA01000019.1"/>
</dbReference>
<sequence length="148" mass="16569">MTDRVFIDTNVLIYARDRKAGTKRDVARDWLRSLGETGGLVVNRQVINELTRWILAREPGRAVGDVREELDALAHWGHKAIDDEEIDVAWDVRLQLGYGWYDCLLIAAAHQAGCRFFLTEDMSAGARYAGVILVNPFTTAPDALPNLS</sequence>
<keyword evidence="3 5" id="KW-0479">Metal-binding</keyword>
<dbReference type="Proteomes" id="UP000323142">
    <property type="component" value="Unassembled WGS sequence"/>
</dbReference>
<evidence type="ECO:0000313" key="8">
    <source>
        <dbReference type="Proteomes" id="UP000323142"/>
    </source>
</evidence>
<organism evidence="7 8">
    <name type="scientific">Salinarimonas soli</name>
    <dbReference type="NCBI Taxonomy" id="1638099"/>
    <lineage>
        <taxon>Bacteria</taxon>
        <taxon>Pseudomonadati</taxon>
        <taxon>Pseudomonadota</taxon>
        <taxon>Alphaproteobacteria</taxon>
        <taxon>Hyphomicrobiales</taxon>
        <taxon>Salinarimonadaceae</taxon>
        <taxon>Salinarimonas</taxon>
    </lineage>
</organism>
<dbReference type="EMBL" id="VUOA01000019">
    <property type="protein sequence ID" value="KAA2237194.1"/>
    <property type="molecule type" value="Genomic_DNA"/>
</dbReference>
<comment type="caution">
    <text evidence="7">The sequence shown here is derived from an EMBL/GenBank/DDBJ whole genome shotgun (WGS) entry which is preliminary data.</text>
</comment>
<evidence type="ECO:0000256" key="2">
    <source>
        <dbReference type="ARBA" id="ARBA00022722"/>
    </source>
</evidence>
<keyword evidence="1 5" id="KW-1277">Toxin-antitoxin system</keyword>
<proteinExistence type="inferred from homology"/>
<evidence type="ECO:0000313" key="7">
    <source>
        <dbReference type="EMBL" id="KAA2237194.1"/>
    </source>
</evidence>
<comment type="function">
    <text evidence="5">Toxic component of a toxin-antitoxin (TA) system. An RNase.</text>
</comment>
<protein>
    <recommendedName>
        <fullName evidence="5">Ribonuclease VapC</fullName>
        <shortName evidence="5">RNase VapC</shortName>
        <ecNumber evidence="5">3.1.-.-</ecNumber>
    </recommendedName>
    <alternativeName>
        <fullName evidence="5">Toxin VapC</fullName>
    </alternativeName>
</protein>
<dbReference type="HAMAP" id="MF_00265">
    <property type="entry name" value="VapC_Nob1"/>
    <property type="match status" value="1"/>
</dbReference>
<keyword evidence="4 5" id="KW-0378">Hydrolase</keyword>